<proteinExistence type="inferred from homology"/>
<dbReference type="Gene3D" id="3.40.50.12580">
    <property type="match status" value="1"/>
</dbReference>
<evidence type="ECO:0000313" key="7">
    <source>
        <dbReference type="EMBL" id="KZX10825.1"/>
    </source>
</evidence>
<evidence type="ECO:0000256" key="6">
    <source>
        <dbReference type="ARBA" id="ARBA00023136"/>
    </source>
</evidence>
<evidence type="ECO:0000256" key="3">
    <source>
        <dbReference type="ARBA" id="ARBA00022475"/>
    </source>
</evidence>
<keyword evidence="3" id="KW-1003">Cell membrane</keyword>
<keyword evidence="4 7" id="KW-0808">Transferase</keyword>
<keyword evidence="5" id="KW-0777">Teichoic acid biosynthesis</keyword>
<evidence type="ECO:0000256" key="4">
    <source>
        <dbReference type="ARBA" id="ARBA00022679"/>
    </source>
</evidence>
<dbReference type="RefSeq" id="WP_066973442.1">
    <property type="nucleotide sequence ID" value="NZ_LWMT01000263.1"/>
</dbReference>
<evidence type="ECO:0000256" key="5">
    <source>
        <dbReference type="ARBA" id="ARBA00022944"/>
    </source>
</evidence>
<name>A0A162FC41_9EURY</name>
<dbReference type="SUPFAM" id="SSF53756">
    <property type="entry name" value="UDP-Glycosyltransferase/glycogen phosphorylase"/>
    <property type="match status" value="1"/>
</dbReference>
<evidence type="ECO:0000256" key="1">
    <source>
        <dbReference type="ARBA" id="ARBA00004202"/>
    </source>
</evidence>
<dbReference type="InterPro" id="IPR043149">
    <property type="entry name" value="TagF_N"/>
</dbReference>
<dbReference type="EMBL" id="LWMT01000263">
    <property type="protein sequence ID" value="KZX10825.1"/>
    <property type="molecule type" value="Genomic_DNA"/>
</dbReference>
<dbReference type="InterPro" id="IPR007554">
    <property type="entry name" value="Glycerophosphate_synth"/>
</dbReference>
<dbReference type="Pfam" id="PF04464">
    <property type="entry name" value="Glyphos_transf"/>
    <property type="match status" value="1"/>
</dbReference>
<evidence type="ECO:0000256" key="2">
    <source>
        <dbReference type="ARBA" id="ARBA00010488"/>
    </source>
</evidence>
<comment type="similarity">
    <text evidence="2">Belongs to the CDP-glycerol glycerophosphotransferase family.</text>
</comment>
<comment type="caution">
    <text evidence="7">The sequence shown here is derived from an EMBL/GenBank/DDBJ whole genome shotgun (WGS) entry which is preliminary data.</text>
</comment>
<keyword evidence="6" id="KW-0472">Membrane</keyword>
<reference evidence="7 8" key="1">
    <citation type="submission" date="2016-04" db="EMBL/GenBank/DDBJ databases">
        <title>Genome sequence of Methanobrevibacter filiformis DSM 11501.</title>
        <authorList>
            <person name="Poehlein A."/>
            <person name="Seedorf H."/>
            <person name="Daniel R."/>
        </authorList>
    </citation>
    <scope>NUCLEOTIDE SEQUENCE [LARGE SCALE GENOMIC DNA]</scope>
    <source>
        <strain evidence="7 8">DSM 11501</strain>
    </source>
</reference>
<dbReference type="Gene3D" id="3.40.50.11820">
    <property type="match status" value="1"/>
</dbReference>
<keyword evidence="8" id="KW-1185">Reference proteome</keyword>
<dbReference type="PANTHER" id="PTHR37316:SF1">
    <property type="entry name" value="TEICHOIC ACID GLYCEROL-PHOSPHATE PRIMASE"/>
    <property type="match status" value="1"/>
</dbReference>
<dbReference type="PATRIC" id="fig|55758.3.peg.1814"/>
<sequence>MKRIGYYLFNIVYYIFYLLKTKNKILAIMTHDETDEGNIAYTFNYFKSKDPKIAIKTLVKEDYEFKLNKSLPKKLLNFFIKIPYNAATSKIILMDNIFLPFAYTKFKKGVKVVQLWHSSGSIKKFALDSEEGLIKKLAEKSSSKNTHLIIGSNEMVHIFKSAFGMEEENIFSIGSSRTDLLLNNKFRNNAKKEFYNSYPELKNKKIILYAPTFRDETYVNSIKPSQNNESMDLSGNKQLNIDIFNLLNYLNEDWVLLLKLHPHISKNFSLDDLNIDNSYNKRIYNVSNYKSLNTLMLVSNSLITDYSSIVFEYSLLNKKMVFYPYDLKDFELYSRGFYFDYIDFIPGKSFINTKEIAEEIENTNISHKIEEFRNKYMKNSNGQVGEKLYQLLIED</sequence>
<evidence type="ECO:0000313" key="8">
    <source>
        <dbReference type="Proteomes" id="UP000077066"/>
    </source>
</evidence>
<dbReference type="InterPro" id="IPR043148">
    <property type="entry name" value="TagF_C"/>
</dbReference>
<dbReference type="InterPro" id="IPR051612">
    <property type="entry name" value="Teichoic_Acid_Biosynth"/>
</dbReference>
<gene>
    <name evidence="7" type="primary">tagB</name>
    <name evidence="7" type="ORF">MBFIL_16070</name>
</gene>
<dbReference type="EC" id="2.7.8.-" evidence="7"/>
<dbReference type="PANTHER" id="PTHR37316">
    <property type="entry name" value="TEICHOIC ACID GLYCEROL-PHOSPHATE PRIMASE"/>
    <property type="match status" value="1"/>
</dbReference>
<comment type="subcellular location">
    <subcellularLocation>
        <location evidence="1">Cell membrane</location>
        <topology evidence="1">Peripheral membrane protein</topology>
    </subcellularLocation>
</comment>
<dbReference type="GO" id="GO:0047355">
    <property type="term" value="F:CDP-glycerol glycerophosphotransferase activity"/>
    <property type="evidence" value="ECO:0007669"/>
    <property type="project" value="InterPro"/>
</dbReference>
<organism evidence="7 8">
    <name type="scientific">Methanobrevibacter filiformis</name>
    <dbReference type="NCBI Taxonomy" id="55758"/>
    <lineage>
        <taxon>Archaea</taxon>
        <taxon>Methanobacteriati</taxon>
        <taxon>Methanobacteriota</taxon>
        <taxon>Methanomada group</taxon>
        <taxon>Methanobacteria</taxon>
        <taxon>Methanobacteriales</taxon>
        <taxon>Methanobacteriaceae</taxon>
        <taxon>Methanobrevibacter</taxon>
    </lineage>
</organism>
<protein>
    <submittedName>
        <fullName evidence="7">Putative CDP-glycerol:glycerophosphate glycerophosphotransferase</fullName>
        <ecNumber evidence="7">2.7.8.-</ecNumber>
    </submittedName>
</protein>
<dbReference type="Proteomes" id="UP000077066">
    <property type="component" value="Unassembled WGS sequence"/>
</dbReference>
<dbReference type="GO" id="GO:0005886">
    <property type="term" value="C:plasma membrane"/>
    <property type="evidence" value="ECO:0007669"/>
    <property type="project" value="UniProtKB-SubCell"/>
</dbReference>
<accession>A0A162FC41</accession>
<dbReference type="AlphaFoldDB" id="A0A162FC41"/>
<dbReference type="STRING" id="55758.MBFIL_16070"/>